<dbReference type="Pfam" id="PF13899">
    <property type="entry name" value="Thioredoxin_7"/>
    <property type="match status" value="1"/>
</dbReference>
<feature type="transmembrane region" description="Helical" evidence="18">
    <location>
        <begin position="341"/>
        <end position="374"/>
    </location>
</feature>
<comment type="subcellular location">
    <subcellularLocation>
        <location evidence="1 18">Cell inner membrane</location>
        <topology evidence="1 18">Multi-pass membrane protein</topology>
    </subcellularLocation>
</comment>
<dbReference type="Proteomes" id="UP000595332">
    <property type="component" value="Chromosome"/>
</dbReference>
<comment type="catalytic activity">
    <reaction evidence="16 18">
        <text>[protein]-dithiol + NAD(+) = [protein]-disulfide + NADH + H(+)</text>
        <dbReference type="Rhea" id="RHEA:18749"/>
        <dbReference type="Rhea" id="RHEA-COMP:10593"/>
        <dbReference type="Rhea" id="RHEA-COMP:10594"/>
        <dbReference type="ChEBI" id="CHEBI:15378"/>
        <dbReference type="ChEBI" id="CHEBI:29950"/>
        <dbReference type="ChEBI" id="CHEBI:50058"/>
        <dbReference type="ChEBI" id="CHEBI:57540"/>
        <dbReference type="ChEBI" id="CHEBI:57945"/>
        <dbReference type="EC" id="1.8.1.8"/>
    </reaction>
</comment>
<sequence>MPSAIKIAIKTITIICVLAMSVSFANAGFFDKKSSAGQSADGPLPVEKAYIFAPEIGDNGQVFLRWDIPDEYYLYRDRIQVTSSKTLEIVSHINGATDTKNDPLFGTVEVFHNSADVTLQVRSLTGAPADGSLKITYQGCWEGGICYPPVTTDLVLTDIPADIFKIVAIPADASSKTVPDNSRSLEQASNGASQVALNSSQAGFLSEQDQFASLISGDNVLLTLGAFFLAGLALSLTPCVFPMIPIISSIIAGHGHRITTQRAMFLSMVYVLAVSATYTVAGVLAGLFGENLQAAFQNAWIIAFFSLIFVMLSLSMFGFYELQLPNAWQSKLNKTSHHQQGGTVTGVAVMGLLSALIVGPCMAAPLAGALIYIGQTGDPVMGGLALFTLSMGMGVPILLIGASAGKLLPKAGRWMDSIKAGFGVALLLMAVWMLDRVVPASVTMILTAVILIITAIYMRAIDGIPHDAKGWLKLWKGVGVMLLLYGAALLIGVFSGSNSLIYPLKGFASNYSVDSQANKLSFVTVTSINQLEPLLKQAKKNGKPVMLDFYADWCISCIELEHVTFADAKVQQALASFVRIKVDVTANDADSKSLNQAYKVIGPPALIFYNQSGVLRSELTLIGVIDPSDFVSHLTRLTAT</sequence>
<feature type="transmembrane region" description="Helical" evidence="18">
    <location>
        <begin position="482"/>
        <end position="502"/>
    </location>
</feature>
<protein>
    <recommendedName>
        <fullName evidence="18">Thiol:disulfide interchange protein DsbD</fullName>
        <ecNumber evidence="18">1.8.1.8</ecNumber>
    </recommendedName>
    <alternativeName>
        <fullName evidence="18">Protein-disulfide reductase</fullName>
        <shortName evidence="18">Disulfide reductase</shortName>
    </alternativeName>
</protein>
<dbReference type="InterPro" id="IPR013766">
    <property type="entry name" value="Thioredoxin_domain"/>
</dbReference>
<comment type="similarity">
    <text evidence="2 18">Belongs to the thioredoxin family. DsbD subfamily.</text>
</comment>
<keyword evidence="13 18" id="KW-0472">Membrane</keyword>
<dbReference type="EC" id="1.8.1.8" evidence="18"/>
<evidence type="ECO:0000256" key="4">
    <source>
        <dbReference type="ARBA" id="ARBA00022475"/>
    </source>
</evidence>
<feature type="transmembrane region" description="Helical" evidence="18">
    <location>
        <begin position="265"/>
        <end position="288"/>
    </location>
</feature>
<evidence type="ECO:0000256" key="13">
    <source>
        <dbReference type="ARBA" id="ARBA00023136"/>
    </source>
</evidence>
<dbReference type="SUPFAM" id="SSF52833">
    <property type="entry name" value="Thioredoxin-like"/>
    <property type="match status" value="1"/>
</dbReference>
<dbReference type="PANTHER" id="PTHR32234">
    <property type="entry name" value="THIOL:DISULFIDE INTERCHANGE PROTEIN DSBD"/>
    <property type="match status" value="1"/>
</dbReference>
<dbReference type="KEGG" id="njp:NEJAP_1666"/>
<evidence type="ECO:0000256" key="1">
    <source>
        <dbReference type="ARBA" id="ARBA00004429"/>
    </source>
</evidence>
<evidence type="ECO:0000256" key="15">
    <source>
        <dbReference type="ARBA" id="ARBA00023284"/>
    </source>
</evidence>
<feature type="transmembrane region" description="Helical" evidence="18">
    <location>
        <begin position="380"/>
        <end position="402"/>
    </location>
</feature>
<accession>A0A7R6PG86</accession>
<evidence type="ECO:0000256" key="9">
    <source>
        <dbReference type="ARBA" id="ARBA00022982"/>
    </source>
</evidence>
<dbReference type="InterPro" id="IPR028250">
    <property type="entry name" value="DsbDN"/>
</dbReference>
<feature type="transmembrane region" description="Helical" evidence="18">
    <location>
        <begin position="440"/>
        <end position="461"/>
    </location>
</feature>
<feature type="transmembrane region" description="Helical" evidence="18">
    <location>
        <begin position="414"/>
        <end position="434"/>
    </location>
</feature>
<evidence type="ECO:0000256" key="6">
    <source>
        <dbReference type="ARBA" id="ARBA00022692"/>
    </source>
</evidence>
<dbReference type="Gene3D" id="3.40.30.10">
    <property type="entry name" value="Glutaredoxin"/>
    <property type="match status" value="1"/>
</dbReference>
<comment type="catalytic activity">
    <reaction evidence="17 18">
        <text>[protein]-dithiol + NADP(+) = [protein]-disulfide + NADPH + H(+)</text>
        <dbReference type="Rhea" id="RHEA:18753"/>
        <dbReference type="Rhea" id="RHEA-COMP:10593"/>
        <dbReference type="Rhea" id="RHEA-COMP:10594"/>
        <dbReference type="ChEBI" id="CHEBI:15378"/>
        <dbReference type="ChEBI" id="CHEBI:29950"/>
        <dbReference type="ChEBI" id="CHEBI:50058"/>
        <dbReference type="ChEBI" id="CHEBI:57783"/>
        <dbReference type="ChEBI" id="CHEBI:58349"/>
        <dbReference type="EC" id="1.8.1.8"/>
    </reaction>
</comment>
<dbReference type="RefSeq" id="WP_236591117.1">
    <property type="nucleotide sequence ID" value="NZ_AP014546.1"/>
</dbReference>
<evidence type="ECO:0000256" key="10">
    <source>
        <dbReference type="ARBA" id="ARBA00022989"/>
    </source>
</evidence>
<dbReference type="CDD" id="cd02953">
    <property type="entry name" value="DsbDgamma"/>
    <property type="match status" value="1"/>
</dbReference>
<evidence type="ECO:0000256" key="12">
    <source>
        <dbReference type="ARBA" id="ARBA00023027"/>
    </source>
</evidence>
<keyword evidence="21" id="KW-1185">Reference proteome</keyword>
<dbReference type="InterPro" id="IPR022910">
    <property type="entry name" value="Thiol_diS_interchange_DbsD"/>
</dbReference>
<keyword evidence="12 18" id="KW-0520">NAD</keyword>
<keyword evidence="8 18" id="KW-0201">Cytochrome c-type biogenesis</keyword>
<feature type="disulfide bond" description="Redox-active" evidence="18">
    <location>
        <begin position="239"/>
        <end position="361"/>
    </location>
</feature>
<keyword evidence="10 18" id="KW-1133">Transmembrane helix</keyword>
<evidence type="ECO:0000256" key="2">
    <source>
        <dbReference type="ARBA" id="ARBA00007241"/>
    </source>
</evidence>
<keyword evidence="15 18" id="KW-0676">Redox-active center</keyword>
<dbReference type="Gene3D" id="2.60.40.1250">
    <property type="entry name" value="Thiol:disulfide interchange protein DsbD, N-terminal domain"/>
    <property type="match status" value="1"/>
</dbReference>
<dbReference type="InterPro" id="IPR035671">
    <property type="entry name" value="DsbD_gamma"/>
</dbReference>
<organism evidence="20 21">
    <name type="scientific">Neptunomonas japonica JAMM 1380</name>
    <dbReference type="NCBI Taxonomy" id="1441457"/>
    <lineage>
        <taxon>Bacteria</taxon>
        <taxon>Pseudomonadati</taxon>
        <taxon>Pseudomonadota</taxon>
        <taxon>Gammaproteobacteria</taxon>
        <taxon>Oceanospirillales</taxon>
        <taxon>Oceanospirillaceae</taxon>
        <taxon>Neptunomonas</taxon>
    </lineage>
</organism>
<dbReference type="GO" id="GO:0047134">
    <property type="term" value="F:protein-disulfide reductase [NAD(P)H] activity"/>
    <property type="evidence" value="ECO:0007669"/>
    <property type="project" value="UniProtKB-UniRule"/>
</dbReference>
<dbReference type="InterPro" id="IPR036929">
    <property type="entry name" value="DsbDN_sf"/>
</dbReference>
<keyword evidence="5 18" id="KW-0997">Cell inner membrane</keyword>
<keyword evidence="3 18" id="KW-0813">Transport</keyword>
<evidence type="ECO:0000256" key="17">
    <source>
        <dbReference type="ARBA" id="ARBA00047804"/>
    </source>
</evidence>
<feature type="disulfide bond" description="Redox-active" evidence="18">
    <location>
        <begin position="554"/>
        <end position="557"/>
    </location>
</feature>
<keyword evidence="4 18" id="KW-1003">Cell membrane</keyword>
<evidence type="ECO:0000256" key="3">
    <source>
        <dbReference type="ARBA" id="ARBA00022448"/>
    </source>
</evidence>
<dbReference type="InterPro" id="IPR003834">
    <property type="entry name" value="Cyt_c_assmbl_TM_dom"/>
</dbReference>
<gene>
    <name evidence="18 20" type="primary">dsbD</name>
    <name evidence="20" type="ORF">NEJAP_1666</name>
</gene>
<dbReference type="Pfam" id="PF02683">
    <property type="entry name" value="DsbD_TM"/>
    <property type="match status" value="1"/>
</dbReference>
<dbReference type="PANTHER" id="PTHR32234:SF0">
    <property type="entry name" value="THIOL:DISULFIDE INTERCHANGE PROTEIN DSBD"/>
    <property type="match status" value="1"/>
</dbReference>
<evidence type="ECO:0000313" key="20">
    <source>
        <dbReference type="EMBL" id="BBB29617.1"/>
    </source>
</evidence>
<reference evidence="20 21" key="1">
    <citation type="journal article" date="2008" name="Int. J. Syst. Evol. Microbiol.">
        <title>Neptunomonas japonica sp. nov., an Osedax japonicus symbiont-like bacterium isolated from sediment adjacent to sperm whale carcasses off Kagoshima, Japan.</title>
        <authorList>
            <person name="Miyazaki M."/>
            <person name="Nogi Y."/>
            <person name="Fujiwara Y."/>
            <person name="Kawato M."/>
            <person name="Kubokawa K."/>
            <person name="Horikoshi K."/>
        </authorList>
    </citation>
    <scope>NUCLEOTIDE SEQUENCE [LARGE SCALE GENOMIC DNA]</scope>
    <source>
        <strain evidence="20 21">JAMM 1380</strain>
    </source>
</reference>
<feature type="transmembrane region" description="Helical" evidence="18">
    <location>
        <begin position="220"/>
        <end position="244"/>
    </location>
</feature>
<dbReference type="HAMAP" id="MF_00399">
    <property type="entry name" value="DbsD"/>
    <property type="match status" value="1"/>
</dbReference>
<keyword evidence="9 18" id="KW-0249">Electron transport</keyword>
<comment type="function">
    <text evidence="18">Required to facilitate the formation of correct disulfide bonds in some periplasmic proteins and for the assembly of the periplasmic c-type cytochromes. Acts by transferring electrons from cytoplasmic thioredoxin to the periplasm. This transfer involves a cascade of disulfide bond formation and reduction steps.</text>
</comment>
<dbReference type="GO" id="GO:0009055">
    <property type="term" value="F:electron transfer activity"/>
    <property type="evidence" value="ECO:0007669"/>
    <property type="project" value="UniProtKB-UniRule"/>
</dbReference>
<name>A0A7R6PG86_9GAMM</name>
<keyword evidence="7" id="KW-0732">Signal</keyword>
<dbReference type="GO" id="GO:0005886">
    <property type="term" value="C:plasma membrane"/>
    <property type="evidence" value="ECO:0007669"/>
    <property type="project" value="UniProtKB-SubCell"/>
</dbReference>
<evidence type="ECO:0000256" key="5">
    <source>
        <dbReference type="ARBA" id="ARBA00022519"/>
    </source>
</evidence>
<feature type="transmembrane region" description="Helical" evidence="18">
    <location>
        <begin position="300"/>
        <end position="320"/>
    </location>
</feature>
<evidence type="ECO:0000256" key="16">
    <source>
        <dbReference type="ARBA" id="ARBA00047388"/>
    </source>
</evidence>
<dbReference type="EMBL" id="AP014546">
    <property type="protein sequence ID" value="BBB29617.1"/>
    <property type="molecule type" value="Genomic_DNA"/>
</dbReference>
<keyword evidence="11 18" id="KW-0560">Oxidoreductase</keyword>
<evidence type="ECO:0000256" key="18">
    <source>
        <dbReference type="HAMAP-Rule" id="MF_00399"/>
    </source>
</evidence>
<proteinExistence type="inferred from homology"/>
<dbReference type="AlphaFoldDB" id="A0A7R6PG86"/>
<dbReference type="GO" id="GO:0045454">
    <property type="term" value="P:cell redox homeostasis"/>
    <property type="evidence" value="ECO:0007669"/>
    <property type="project" value="TreeGrafter"/>
</dbReference>
<evidence type="ECO:0000256" key="14">
    <source>
        <dbReference type="ARBA" id="ARBA00023157"/>
    </source>
</evidence>
<dbReference type="Pfam" id="PF11412">
    <property type="entry name" value="DsbD_N"/>
    <property type="match status" value="1"/>
</dbReference>
<keyword evidence="14 18" id="KW-1015">Disulfide bond</keyword>
<keyword evidence="6 18" id="KW-0812">Transmembrane</keyword>
<dbReference type="InterPro" id="IPR036249">
    <property type="entry name" value="Thioredoxin-like_sf"/>
</dbReference>
<evidence type="ECO:0000256" key="8">
    <source>
        <dbReference type="ARBA" id="ARBA00022748"/>
    </source>
</evidence>
<evidence type="ECO:0000256" key="11">
    <source>
        <dbReference type="ARBA" id="ARBA00023002"/>
    </source>
</evidence>
<evidence type="ECO:0000259" key="19">
    <source>
        <dbReference type="PROSITE" id="PS51352"/>
    </source>
</evidence>
<dbReference type="PROSITE" id="PS51352">
    <property type="entry name" value="THIOREDOXIN_2"/>
    <property type="match status" value="1"/>
</dbReference>
<feature type="domain" description="Thioredoxin" evidence="19">
    <location>
        <begin position="511"/>
        <end position="639"/>
    </location>
</feature>
<dbReference type="SUPFAM" id="SSF74863">
    <property type="entry name" value="Thiol:disulfide interchange protein DsbD, N-terminal domain (DsbD-alpha)"/>
    <property type="match status" value="1"/>
</dbReference>
<evidence type="ECO:0000256" key="7">
    <source>
        <dbReference type="ARBA" id="ARBA00022729"/>
    </source>
</evidence>
<dbReference type="GO" id="GO:0017004">
    <property type="term" value="P:cytochrome complex assembly"/>
    <property type="evidence" value="ECO:0007669"/>
    <property type="project" value="UniProtKB-UniRule"/>
</dbReference>
<evidence type="ECO:0000313" key="21">
    <source>
        <dbReference type="Proteomes" id="UP000595332"/>
    </source>
</evidence>
<dbReference type="NCBIfam" id="NF001419">
    <property type="entry name" value="PRK00293.1"/>
    <property type="match status" value="1"/>
</dbReference>
<feature type="disulfide bond" description="Redox-active" evidence="18">
    <location>
        <begin position="140"/>
        <end position="146"/>
    </location>
</feature>